<evidence type="ECO:0000313" key="8">
    <source>
        <dbReference type="EMBL" id="OSO91897.1"/>
    </source>
</evidence>
<accession>A0A1X4G829</accession>
<comment type="subcellular location">
    <subcellularLocation>
        <location evidence="1">Membrane</location>
        <topology evidence="1">Multi-pass membrane protein</topology>
    </subcellularLocation>
</comment>
<evidence type="ECO:0000256" key="5">
    <source>
        <dbReference type="ARBA" id="ARBA00023136"/>
    </source>
</evidence>
<dbReference type="InterPro" id="IPR050638">
    <property type="entry name" value="AA-Vitamin_Transporters"/>
</dbReference>
<feature type="transmembrane region" description="Helical" evidence="6">
    <location>
        <begin position="219"/>
        <end position="239"/>
    </location>
</feature>
<feature type="transmembrane region" description="Helical" evidence="6">
    <location>
        <begin position="106"/>
        <end position="123"/>
    </location>
</feature>
<dbReference type="EMBL" id="NBYN01000040">
    <property type="protein sequence ID" value="OSO91897.1"/>
    <property type="molecule type" value="Genomic_DNA"/>
</dbReference>
<keyword evidence="3 6" id="KW-0812">Transmembrane</keyword>
<keyword evidence="5 6" id="KW-0472">Membrane</keyword>
<comment type="similarity">
    <text evidence="2">Belongs to the EamA transporter family.</text>
</comment>
<comment type="caution">
    <text evidence="8">The sequence shown here is derived from an EMBL/GenBank/DDBJ whole genome shotgun (WGS) entry which is preliminary data.</text>
</comment>
<protein>
    <submittedName>
        <fullName evidence="8">EamA family transporter</fullName>
    </submittedName>
</protein>
<proteinExistence type="inferred from homology"/>
<dbReference type="GO" id="GO:0016020">
    <property type="term" value="C:membrane"/>
    <property type="evidence" value="ECO:0007669"/>
    <property type="project" value="UniProtKB-SubCell"/>
</dbReference>
<dbReference type="Proteomes" id="UP000192997">
    <property type="component" value="Unassembled WGS sequence"/>
</dbReference>
<dbReference type="AlphaFoldDB" id="A0A1X4G829"/>
<feature type="transmembrane region" description="Helical" evidence="6">
    <location>
        <begin position="282"/>
        <end position="303"/>
    </location>
</feature>
<evidence type="ECO:0000259" key="7">
    <source>
        <dbReference type="Pfam" id="PF00892"/>
    </source>
</evidence>
<reference evidence="9" key="1">
    <citation type="submission" date="2017-04" db="EMBL/GenBank/DDBJ databases">
        <authorList>
            <person name="Abreu V.A."/>
            <person name="Popin R.V."/>
            <person name="Rigonato J."/>
            <person name="Andreote A.P."/>
            <person name="Schaker P.C."/>
            <person name="Hoff-Risseti C."/>
            <person name="Alvarenga D.O."/>
            <person name="Varani A.M."/>
            <person name="Fiore M.F."/>
        </authorList>
    </citation>
    <scope>NUCLEOTIDE SEQUENCE [LARGE SCALE GENOMIC DNA]</scope>
    <source>
        <strain evidence="9">CENA303</strain>
    </source>
</reference>
<dbReference type="InterPro" id="IPR037185">
    <property type="entry name" value="EmrE-like"/>
</dbReference>
<feature type="transmembrane region" description="Helical" evidence="6">
    <location>
        <begin position="71"/>
        <end position="94"/>
    </location>
</feature>
<dbReference type="InterPro" id="IPR000620">
    <property type="entry name" value="EamA_dom"/>
</dbReference>
<feature type="transmembrane region" description="Helical" evidence="6">
    <location>
        <begin position="160"/>
        <end position="180"/>
    </location>
</feature>
<evidence type="ECO:0000256" key="6">
    <source>
        <dbReference type="SAM" id="Phobius"/>
    </source>
</evidence>
<feature type="transmembrane region" description="Helical" evidence="6">
    <location>
        <begin position="37"/>
        <end position="59"/>
    </location>
</feature>
<gene>
    <name evidence="8" type="ORF">B7O87_07400</name>
</gene>
<evidence type="ECO:0000313" key="9">
    <source>
        <dbReference type="Proteomes" id="UP000192997"/>
    </source>
</evidence>
<evidence type="ECO:0000256" key="1">
    <source>
        <dbReference type="ARBA" id="ARBA00004141"/>
    </source>
</evidence>
<evidence type="ECO:0000256" key="2">
    <source>
        <dbReference type="ARBA" id="ARBA00007362"/>
    </source>
</evidence>
<name>A0A1X4G829_9CYAN</name>
<dbReference type="SUPFAM" id="SSF103481">
    <property type="entry name" value="Multidrug resistance efflux transporter EmrE"/>
    <property type="match status" value="1"/>
</dbReference>
<sequence length="306" mass="33302">MTHQTSGHWRLGLTLSLLTAFLWGVLPVALKMTLQVLDIYTIVWFRFSLAFVLLGAYLFTQKKLPTQQQIFSAPIKLLIITTIFLCSNYILFMQGIALTTANNTEVLIQLAGVLFGLGGLVVFKERYTLWQWLGISILTFGFLLFFKSQISNLITSQGQYLLGSGLVILGAISWAIYALAQKELLQSLSSSHIMLIVYGGCALLLTPFAKITTVFTLDLASLSVLIFCGLNTLIAYGAFAESLEHCPASIVSAILALAPIFTLISVDLAATILPQIFTPEYINLRGIIGALLVVVGSATTALGKNK</sequence>
<keyword evidence="4 6" id="KW-1133">Transmembrane helix</keyword>
<dbReference type="PANTHER" id="PTHR32322">
    <property type="entry name" value="INNER MEMBRANE TRANSPORTER"/>
    <property type="match status" value="1"/>
</dbReference>
<feature type="domain" description="EamA" evidence="7">
    <location>
        <begin position="163"/>
        <end position="298"/>
    </location>
</feature>
<organism evidence="8 9">
    <name type="scientific">Cylindrospermopsis raciborskii CENA303</name>
    <dbReference type="NCBI Taxonomy" id="1170769"/>
    <lineage>
        <taxon>Bacteria</taxon>
        <taxon>Bacillati</taxon>
        <taxon>Cyanobacteriota</taxon>
        <taxon>Cyanophyceae</taxon>
        <taxon>Nostocales</taxon>
        <taxon>Aphanizomenonaceae</taxon>
        <taxon>Cylindrospermopsis</taxon>
    </lineage>
</organism>
<feature type="transmembrane region" description="Helical" evidence="6">
    <location>
        <begin position="130"/>
        <end position="148"/>
    </location>
</feature>
<feature type="transmembrane region" description="Helical" evidence="6">
    <location>
        <begin position="251"/>
        <end position="276"/>
    </location>
</feature>
<dbReference type="Pfam" id="PF00892">
    <property type="entry name" value="EamA"/>
    <property type="match status" value="2"/>
</dbReference>
<feature type="transmembrane region" description="Helical" evidence="6">
    <location>
        <begin position="192"/>
        <end position="213"/>
    </location>
</feature>
<dbReference type="RefSeq" id="WP_071250411.1">
    <property type="nucleotide sequence ID" value="NZ_NBYN01000040.1"/>
</dbReference>
<evidence type="ECO:0000256" key="3">
    <source>
        <dbReference type="ARBA" id="ARBA00022692"/>
    </source>
</evidence>
<dbReference type="PANTHER" id="PTHR32322:SF2">
    <property type="entry name" value="EAMA DOMAIN-CONTAINING PROTEIN"/>
    <property type="match status" value="1"/>
</dbReference>
<evidence type="ECO:0000256" key="4">
    <source>
        <dbReference type="ARBA" id="ARBA00022989"/>
    </source>
</evidence>
<feature type="domain" description="EamA" evidence="7">
    <location>
        <begin position="11"/>
        <end position="145"/>
    </location>
</feature>